<dbReference type="Proteomes" id="UP000521943">
    <property type="component" value="Unassembled WGS sequence"/>
</dbReference>
<keyword evidence="3" id="KW-1185">Reference proteome</keyword>
<gene>
    <name evidence="2" type="ORF">DFP72DRAFT_860358</name>
</gene>
<sequence>MLGLYVADPVSTISNTRKAWREVAVAVALITTAPPALEQGWRMNGTWGKRSSVSGRRAGCCIDKTARKEPGAQQKVSLLVVDSAGARGDGEGDRQTRHSAAALTTTAFGVHAFTSHMKLPVTKSESTLMAAPLRRMGRRPYQSTSTGRWAVAIAIRDHGNTRPSTASTGGGKAWRQSWSVKYPSHKCLGTLGHQQTSRSHSPPRSRSPDSYKSKAKCVDAEEFDGSPDALESWINQLTLMWLSDPKKWKNHNERIMFAMSKMRKGTAKEWMDAKLPGMETGHVTWNSWQHFLDDIRQSFPSEDRQFKAMTAIKSHPLTQAVLKPMAHLGPHQSNVDG</sequence>
<evidence type="ECO:0008006" key="4">
    <source>
        <dbReference type="Google" id="ProtNLM"/>
    </source>
</evidence>
<evidence type="ECO:0000313" key="3">
    <source>
        <dbReference type="Proteomes" id="UP000521943"/>
    </source>
</evidence>
<protein>
    <recommendedName>
        <fullName evidence="4">Retrotransposon gag domain-containing protein</fullName>
    </recommendedName>
</protein>
<name>A0A8H6LUE2_9AGAR</name>
<evidence type="ECO:0000313" key="2">
    <source>
        <dbReference type="EMBL" id="KAF6742579.1"/>
    </source>
</evidence>
<proteinExistence type="predicted"/>
<comment type="caution">
    <text evidence="2">The sequence shown here is derived from an EMBL/GenBank/DDBJ whole genome shotgun (WGS) entry which is preliminary data.</text>
</comment>
<organism evidence="2 3">
    <name type="scientific">Ephemerocybe angulata</name>
    <dbReference type="NCBI Taxonomy" id="980116"/>
    <lineage>
        <taxon>Eukaryota</taxon>
        <taxon>Fungi</taxon>
        <taxon>Dikarya</taxon>
        <taxon>Basidiomycota</taxon>
        <taxon>Agaricomycotina</taxon>
        <taxon>Agaricomycetes</taxon>
        <taxon>Agaricomycetidae</taxon>
        <taxon>Agaricales</taxon>
        <taxon>Agaricineae</taxon>
        <taxon>Psathyrellaceae</taxon>
        <taxon>Ephemerocybe</taxon>
    </lineage>
</organism>
<dbReference type="AlphaFoldDB" id="A0A8H6LUE2"/>
<feature type="region of interest" description="Disordered" evidence="1">
    <location>
        <begin position="189"/>
        <end position="213"/>
    </location>
</feature>
<dbReference type="EMBL" id="JACGCI010000180">
    <property type="protein sequence ID" value="KAF6742579.1"/>
    <property type="molecule type" value="Genomic_DNA"/>
</dbReference>
<accession>A0A8H6LUE2</accession>
<reference evidence="2 3" key="1">
    <citation type="submission" date="2020-07" db="EMBL/GenBank/DDBJ databases">
        <title>Comparative genomics of pyrophilous fungi reveals a link between fire events and developmental genes.</title>
        <authorList>
            <consortium name="DOE Joint Genome Institute"/>
            <person name="Steindorff A.S."/>
            <person name="Carver A."/>
            <person name="Calhoun S."/>
            <person name="Stillman K."/>
            <person name="Liu H."/>
            <person name="Lipzen A."/>
            <person name="Pangilinan J."/>
            <person name="Labutti K."/>
            <person name="Bruns T.D."/>
            <person name="Grigoriev I.V."/>
        </authorList>
    </citation>
    <scope>NUCLEOTIDE SEQUENCE [LARGE SCALE GENOMIC DNA]</scope>
    <source>
        <strain evidence="2 3">CBS 144469</strain>
    </source>
</reference>
<evidence type="ECO:0000256" key="1">
    <source>
        <dbReference type="SAM" id="MobiDB-lite"/>
    </source>
</evidence>